<dbReference type="PANTHER" id="PTHR10071:SF281">
    <property type="entry name" value="BOX A-BINDING FACTOR-RELATED"/>
    <property type="match status" value="1"/>
</dbReference>
<dbReference type="PROSITE" id="PS00344">
    <property type="entry name" value="GATA_ZN_FINGER_1"/>
    <property type="match status" value="1"/>
</dbReference>
<keyword evidence="6" id="KW-0804">Transcription</keyword>
<evidence type="ECO:0000256" key="3">
    <source>
        <dbReference type="ARBA" id="ARBA00022771"/>
    </source>
</evidence>
<dbReference type="Proteomes" id="UP000714275">
    <property type="component" value="Unassembled WGS sequence"/>
</dbReference>
<dbReference type="InterPro" id="IPR013860">
    <property type="entry name" value="AreA_GATA"/>
</dbReference>
<dbReference type="GO" id="GO:0008270">
    <property type="term" value="F:zinc ion binding"/>
    <property type="evidence" value="ECO:0007669"/>
    <property type="project" value="UniProtKB-KW"/>
</dbReference>
<dbReference type="Gene3D" id="3.30.50.10">
    <property type="entry name" value="Erythroid Transcription Factor GATA-1, subunit A"/>
    <property type="match status" value="2"/>
</dbReference>
<feature type="region of interest" description="Disordered" evidence="9">
    <location>
        <begin position="104"/>
        <end position="134"/>
    </location>
</feature>
<feature type="region of interest" description="Disordered" evidence="9">
    <location>
        <begin position="285"/>
        <end position="432"/>
    </location>
</feature>
<keyword evidence="7" id="KW-0539">Nucleus</keyword>
<feature type="domain" description="GATA-type" evidence="10">
    <location>
        <begin position="441"/>
        <end position="490"/>
    </location>
</feature>
<dbReference type="EMBL" id="JABBWD010000074">
    <property type="protein sequence ID" value="KAG1769118.1"/>
    <property type="molecule type" value="Genomic_DNA"/>
</dbReference>
<keyword evidence="3 8" id="KW-0863">Zinc-finger</keyword>
<accession>A0A9P6ZLM3</accession>
<feature type="region of interest" description="Disordered" evidence="9">
    <location>
        <begin position="544"/>
        <end position="605"/>
    </location>
</feature>
<feature type="compositionally biased region" description="Polar residues" evidence="9">
    <location>
        <begin position="594"/>
        <end position="604"/>
    </location>
</feature>
<keyword evidence="2" id="KW-0479">Metal-binding</keyword>
<dbReference type="PANTHER" id="PTHR10071">
    <property type="entry name" value="TRANSCRIPTION FACTOR GATA FAMILY MEMBER"/>
    <property type="match status" value="1"/>
</dbReference>
<evidence type="ECO:0000256" key="9">
    <source>
        <dbReference type="SAM" id="MobiDB-lite"/>
    </source>
</evidence>
<comment type="subcellular location">
    <subcellularLocation>
        <location evidence="1">Nucleus</location>
    </subcellularLocation>
</comment>
<evidence type="ECO:0000313" key="11">
    <source>
        <dbReference type="EMBL" id="KAG1769118.1"/>
    </source>
</evidence>
<evidence type="ECO:0000256" key="5">
    <source>
        <dbReference type="ARBA" id="ARBA00023015"/>
    </source>
</evidence>
<gene>
    <name evidence="11" type="ORF">EV702DRAFT_978982</name>
</gene>
<dbReference type="FunFam" id="3.30.50.10:FF:000007">
    <property type="entry name" value="Nitrogen regulatory AreA, N-terminal"/>
    <property type="match status" value="1"/>
</dbReference>
<feature type="region of interest" description="Disordered" evidence="9">
    <location>
        <begin position="664"/>
        <end position="702"/>
    </location>
</feature>
<dbReference type="CDD" id="cd00202">
    <property type="entry name" value="ZnF_GATA"/>
    <property type="match status" value="2"/>
</dbReference>
<feature type="compositionally biased region" description="Polar residues" evidence="9">
    <location>
        <begin position="394"/>
        <end position="410"/>
    </location>
</feature>
<dbReference type="PROSITE" id="PS50114">
    <property type="entry name" value="GATA_ZN_FINGER_2"/>
    <property type="match status" value="2"/>
</dbReference>
<sequence length="806" mass="87045">MPSIVNLKFKGNKSFVAFSNLSDTESLTKTWKVVCTKVASYLEQGQRLENLSWRLWHLQNLMVDTDNAKSKREFKKLSKNMGDKLDKEKGRAIESLEAPDFKRNASTDLIRQRAVERERSREASQNARPGTIKRMQFTFSIDAPPGSFPATSSSSYTFSGEGSTPTKPDLRPSAEFREGRRRRRGDGTSGTNHASSDAAPNQNGFSSSTTHDSSYEKFVASYEKLHFPPIFSTSFGPTALLYSTPTLSNPMSYGEGVSGGCATGFSIFRPTIELPLDELLGEEYDGEDDRMADAPIAQPDDTKEDGNDEGDVIMRYDEYNNSNNVPTQPEGESLLGGSAASASAEQDVLMSDSRQQQQPQPSTPDPFPVPQVPSHTHTHAQSHPRTRGKDRSGKTPTNRPVLTVQTSATKKTSKAGRRASGSAAPGGGKATLTAPGGLKAECSNCGATHTPLWRRGLNDELNCNACGLYCKLHKRPRPKSMRASHGEGRRGGASSLASALSAAQCYNCHTTATPLWRKDEEGKTVCNACGLYYKLHGSARPISMKSDIIRKRSRHDARAQRTPSETPSQTQTPSASPGVSRRPTPSPSPILAPDSTTQPVASHNMSAGMGAGAGIVGTGMGGSSELMGALGDTYAVYNPFPGPYHPDYLSQNWVPPSMAGVSSVTNEAANSNSNNTGRTAKRRRMSTDSVSEPPSSAVSYSSYGGDSFTTGSGATSAGTSSSSRRSSMDFPFFSPYTVFRGNGNNAFWHHSSNSGGAERSPQSFEESLFATYLHPPMILPQEGEQVQHGYEYGQGEYYETANMQQY</sequence>
<dbReference type="GO" id="GO:0000978">
    <property type="term" value="F:RNA polymerase II cis-regulatory region sequence-specific DNA binding"/>
    <property type="evidence" value="ECO:0007669"/>
    <property type="project" value="TreeGrafter"/>
</dbReference>
<dbReference type="Pfam" id="PF00320">
    <property type="entry name" value="GATA"/>
    <property type="match status" value="2"/>
</dbReference>
<dbReference type="GO" id="GO:0005634">
    <property type="term" value="C:nucleus"/>
    <property type="evidence" value="ECO:0007669"/>
    <property type="project" value="UniProtKB-SubCell"/>
</dbReference>
<evidence type="ECO:0000256" key="7">
    <source>
        <dbReference type="ARBA" id="ARBA00023242"/>
    </source>
</evidence>
<evidence type="ECO:0000256" key="2">
    <source>
        <dbReference type="ARBA" id="ARBA00022723"/>
    </source>
</evidence>
<evidence type="ECO:0000256" key="1">
    <source>
        <dbReference type="ARBA" id="ARBA00004123"/>
    </source>
</evidence>
<dbReference type="AlphaFoldDB" id="A0A9P6ZLM3"/>
<evidence type="ECO:0000259" key="10">
    <source>
        <dbReference type="PROSITE" id="PS50114"/>
    </source>
</evidence>
<feature type="compositionally biased region" description="Pro residues" evidence="9">
    <location>
        <begin position="361"/>
        <end position="371"/>
    </location>
</feature>
<dbReference type="GO" id="GO:0000122">
    <property type="term" value="P:negative regulation of transcription by RNA polymerase II"/>
    <property type="evidence" value="ECO:0007669"/>
    <property type="project" value="TreeGrafter"/>
</dbReference>
<dbReference type="InterPro" id="IPR039355">
    <property type="entry name" value="Transcription_factor_GATA"/>
</dbReference>
<dbReference type="GO" id="GO:0045944">
    <property type="term" value="P:positive regulation of transcription by RNA polymerase II"/>
    <property type="evidence" value="ECO:0007669"/>
    <property type="project" value="TreeGrafter"/>
</dbReference>
<organism evidence="11 12">
    <name type="scientific">Suillus placidus</name>
    <dbReference type="NCBI Taxonomy" id="48579"/>
    <lineage>
        <taxon>Eukaryota</taxon>
        <taxon>Fungi</taxon>
        <taxon>Dikarya</taxon>
        <taxon>Basidiomycota</taxon>
        <taxon>Agaricomycotina</taxon>
        <taxon>Agaricomycetes</taxon>
        <taxon>Agaricomycetidae</taxon>
        <taxon>Boletales</taxon>
        <taxon>Suillineae</taxon>
        <taxon>Suillaceae</taxon>
        <taxon>Suillus</taxon>
    </lineage>
</organism>
<feature type="domain" description="GATA-type" evidence="10">
    <location>
        <begin position="499"/>
        <end position="552"/>
    </location>
</feature>
<proteinExistence type="predicted"/>
<evidence type="ECO:0000256" key="4">
    <source>
        <dbReference type="ARBA" id="ARBA00022833"/>
    </source>
</evidence>
<feature type="compositionally biased region" description="Low complexity" evidence="9">
    <location>
        <begin position="330"/>
        <end position="360"/>
    </location>
</feature>
<keyword evidence="4" id="KW-0862">Zinc</keyword>
<evidence type="ECO:0000256" key="6">
    <source>
        <dbReference type="ARBA" id="ARBA00023163"/>
    </source>
</evidence>
<dbReference type="SUPFAM" id="SSF57716">
    <property type="entry name" value="Glucocorticoid receptor-like (DNA-binding domain)"/>
    <property type="match status" value="2"/>
</dbReference>
<feature type="compositionally biased region" description="Low complexity" evidence="9">
    <location>
        <begin position="562"/>
        <end position="577"/>
    </location>
</feature>
<dbReference type="InterPro" id="IPR000679">
    <property type="entry name" value="Znf_GATA"/>
</dbReference>
<comment type="caution">
    <text evidence="11">The sequence shown here is derived from an EMBL/GenBank/DDBJ whole genome shotgun (WGS) entry which is preliminary data.</text>
</comment>
<keyword evidence="5" id="KW-0805">Transcription regulation</keyword>
<feature type="compositionally biased region" description="Low complexity" evidence="9">
    <location>
        <begin position="664"/>
        <end position="676"/>
    </location>
</feature>
<feature type="compositionally biased region" description="Polar residues" evidence="9">
    <location>
        <begin position="189"/>
        <end position="211"/>
    </location>
</feature>
<feature type="compositionally biased region" description="Basic and acidic residues" evidence="9">
    <location>
        <begin position="168"/>
        <end position="178"/>
    </location>
</feature>
<feature type="compositionally biased region" description="Basic and acidic residues" evidence="9">
    <location>
        <begin position="104"/>
        <end position="122"/>
    </location>
</feature>
<feature type="compositionally biased region" description="Basic residues" evidence="9">
    <location>
        <begin position="376"/>
        <end position="386"/>
    </location>
</feature>
<evidence type="ECO:0000313" key="12">
    <source>
        <dbReference type="Proteomes" id="UP000714275"/>
    </source>
</evidence>
<evidence type="ECO:0000256" key="8">
    <source>
        <dbReference type="PROSITE-ProRule" id="PRU00094"/>
    </source>
</evidence>
<dbReference type="PRINTS" id="PR00619">
    <property type="entry name" value="GATAZNFINGER"/>
</dbReference>
<dbReference type="InterPro" id="IPR013088">
    <property type="entry name" value="Znf_NHR/GATA"/>
</dbReference>
<dbReference type="OrthoDB" id="515401at2759"/>
<feature type="compositionally biased region" description="Low complexity" evidence="9">
    <location>
        <begin position="150"/>
        <end position="164"/>
    </location>
</feature>
<protein>
    <recommendedName>
        <fullName evidence="10">GATA-type domain-containing protein</fullName>
    </recommendedName>
</protein>
<feature type="region of interest" description="Disordered" evidence="9">
    <location>
        <begin position="150"/>
        <end position="211"/>
    </location>
</feature>
<keyword evidence="12" id="KW-1185">Reference proteome</keyword>
<dbReference type="GO" id="GO:0000981">
    <property type="term" value="F:DNA-binding transcription factor activity, RNA polymerase II-specific"/>
    <property type="evidence" value="ECO:0007669"/>
    <property type="project" value="TreeGrafter"/>
</dbReference>
<dbReference type="Pfam" id="PF08550">
    <property type="entry name" value="GATA_AreA"/>
    <property type="match status" value="1"/>
</dbReference>
<name>A0A9P6ZLM3_9AGAM</name>
<feature type="compositionally biased region" description="Low complexity" evidence="9">
    <location>
        <begin position="688"/>
        <end position="702"/>
    </location>
</feature>
<reference evidence="11" key="1">
    <citation type="journal article" date="2020" name="New Phytol.">
        <title>Comparative genomics reveals dynamic genome evolution in host specialist ectomycorrhizal fungi.</title>
        <authorList>
            <person name="Lofgren L.A."/>
            <person name="Nguyen N.H."/>
            <person name="Vilgalys R."/>
            <person name="Ruytinx J."/>
            <person name="Liao H.L."/>
            <person name="Branco S."/>
            <person name="Kuo A."/>
            <person name="LaButti K."/>
            <person name="Lipzen A."/>
            <person name="Andreopoulos W."/>
            <person name="Pangilinan J."/>
            <person name="Riley R."/>
            <person name="Hundley H."/>
            <person name="Na H."/>
            <person name="Barry K."/>
            <person name="Grigoriev I.V."/>
            <person name="Stajich J.E."/>
            <person name="Kennedy P.G."/>
        </authorList>
    </citation>
    <scope>NUCLEOTIDE SEQUENCE</scope>
    <source>
        <strain evidence="11">DOB743</strain>
    </source>
</reference>
<dbReference type="SMART" id="SM00401">
    <property type="entry name" value="ZnF_GATA"/>
    <property type="match status" value="2"/>
</dbReference>